<gene>
    <name evidence="1" type="primary">FYV10_2</name>
    <name evidence="1" type="ORF">DSO57_1035432</name>
</gene>
<reference evidence="1" key="1">
    <citation type="submission" date="2022-04" db="EMBL/GenBank/DDBJ databases">
        <title>Genome of the entomopathogenic fungus Entomophthora muscae.</title>
        <authorList>
            <person name="Elya C."/>
            <person name="Lovett B.R."/>
            <person name="Lee E."/>
            <person name="Macias A.M."/>
            <person name="Hajek A.E."/>
            <person name="De Bivort B.L."/>
            <person name="Kasson M.T."/>
            <person name="De Fine Licht H.H."/>
            <person name="Stajich J.E."/>
        </authorList>
    </citation>
    <scope>NUCLEOTIDE SEQUENCE</scope>
    <source>
        <strain evidence="1">Berkeley</strain>
    </source>
</reference>
<name>A0ACC2TZ05_9FUNG</name>
<keyword evidence="2" id="KW-1185">Reference proteome</keyword>
<organism evidence="1 2">
    <name type="scientific">Entomophthora muscae</name>
    <dbReference type="NCBI Taxonomy" id="34485"/>
    <lineage>
        <taxon>Eukaryota</taxon>
        <taxon>Fungi</taxon>
        <taxon>Fungi incertae sedis</taxon>
        <taxon>Zoopagomycota</taxon>
        <taxon>Entomophthoromycotina</taxon>
        <taxon>Entomophthoromycetes</taxon>
        <taxon>Entomophthorales</taxon>
        <taxon>Entomophthoraceae</taxon>
        <taxon>Entomophthora</taxon>
    </lineage>
</organism>
<dbReference type="Proteomes" id="UP001165960">
    <property type="component" value="Unassembled WGS sequence"/>
</dbReference>
<sequence>MNKLAHEPYIQLEQPFIKVPAEQLKKSYQAYQRLLDRNVKILQHGDSQLTKHHESGKLTPTDMAAKYDTILNHLRGFQEKLKAAKESELCYINRLGLRLSHLEEFEKIPSQNTPEFERWNRCRLDRVTLDFLLRHGHHATARQLARQNELEEMADFELFEQDALIEAELWEGKCIKALLWCAENKTSLKKLKSTLEFNLRLQEFVELARIFEYKSAIEHSQKYLAPYMEFHSLEIRQALTLLAFPPTTTCGPYMQLYSADRWRELVAEFRKDSFALHSLPAQPALSLVLQAGLSALKTPQCTIPSCQSTNCPVCQPDTFGALAIPLPFSHHTNSTIVCRITGKLMDESNPPLVLPNGFVYSTKAVLDQINTSGYFHDPQSGSNFTLDQIKKVYIL</sequence>
<protein>
    <submittedName>
        <fullName evidence="1">GID complex subunit containing RING finger motif</fullName>
    </submittedName>
</protein>
<comment type="caution">
    <text evidence="1">The sequence shown here is derived from an EMBL/GenBank/DDBJ whole genome shotgun (WGS) entry which is preliminary data.</text>
</comment>
<dbReference type="EMBL" id="QTSX02001733">
    <property type="protein sequence ID" value="KAJ9079442.1"/>
    <property type="molecule type" value="Genomic_DNA"/>
</dbReference>
<accession>A0ACC2TZ05</accession>
<proteinExistence type="predicted"/>
<evidence type="ECO:0000313" key="2">
    <source>
        <dbReference type="Proteomes" id="UP001165960"/>
    </source>
</evidence>
<evidence type="ECO:0000313" key="1">
    <source>
        <dbReference type="EMBL" id="KAJ9079442.1"/>
    </source>
</evidence>